<organism evidence="1 2">
    <name type="scientific">Penicillium cf. griseofulvum</name>
    <dbReference type="NCBI Taxonomy" id="2972120"/>
    <lineage>
        <taxon>Eukaryota</taxon>
        <taxon>Fungi</taxon>
        <taxon>Dikarya</taxon>
        <taxon>Ascomycota</taxon>
        <taxon>Pezizomycotina</taxon>
        <taxon>Eurotiomycetes</taxon>
        <taxon>Eurotiomycetidae</taxon>
        <taxon>Eurotiales</taxon>
        <taxon>Aspergillaceae</taxon>
        <taxon>Penicillium</taxon>
    </lineage>
</organism>
<keyword evidence="2" id="KW-1185">Reference proteome</keyword>
<reference evidence="1" key="2">
    <citation type="journal article" date="2023" name="IMA Fungus">
        <title>Comparative genomic study of the Penicillium genus elucidates a diverse pangenome and 15 lateral gene transfer events.</title>
        <authorList>
            <person name="Petersen C."/>
            <person name="Sorensen T."/>
            <person name="Nielsen M.R."/>
            <person name="Sondergaard T.E."/>
            <person name="Sorensen J.L."/>
            <person name="Fitzpatrick D.A."/>
            <person name="Frisvad J.C."/>
            <person name="Nielsen K.L."/>
        </authorList>
    </citation>
    <scope>NUCLEOTIDE SEQUENCE</scope>
    <source>
        <strain evidence="1">IBT 16849</strain>
    </source>
</reference>
<sequence length="63" mass="7267">MEFVATFTHLMVRQIISGGLGNKSNCRGQWNTMDEGVVILQLKPFSMIPPRCTDWLENLAWRK</sequence>
<dbReference type="Proteomes" id="UP001150879">
    <property type="component" value="Unassembled WGS sequence"/>
</dbReference>
<reference evidence="1" key="1">
    <citation type="submission" date="2022-11" db="EMBL/GenBank/DDBJ databases">
        <authorList>
            <person name="Petersen C."/>
        </authorList>
    </citation>
    <scope>NUCLEOTIDE SEQUENCE</scope>
    <source>
        <strain evidence="1">IBT 16849</strain>
    </source>
</reference>
<evidence type="ECO:0000313" key="1">
    <source>
        <dbReference type="EMBL" id="KAJ5181303.1"/>
    </source>
</evidence>
<gene>
    <name evidence="1" type="ORF">N7472_011263</name>
</gene>
<evidence type="ECO:0000313" key="2">
    <source>
        <dbReference type="Proteomes" id="UP001150879"/>
    </source>
</evidence>
<comment type="caution">
    <text evidence="1">The sequence shown here is derived from an EMBL/GenBank/DDBJ whole genome shotgun (WGS) entry which is preliminary data.</text>
</comment>
<dbReference type="AlphaFoldDB" id="A0A9W9ILG5"/>
<proteinExistence type="predicted"/>
<dbReference type="EMBL" id="JAPQKP010000008">
    <property type="protein sequence ID" value="KAJ5181303.1"/>
    <property type="molecule type" value="Genomic_DNA"/>
</dbReference>
<protein>
    <submittedName>
        <fullName evidence="1">Uncharacterized protein</fullName>
    </submittedName>
</protein>
<accession>A0A9W9ILG5</accession>
<name>A0A9W9ILG5_9EURO</name>